<dbReference type="Proteomes" id="UP001220478">
    <property type="component" value="Chromosome"/>
</dbReference>
<evidence type="ECO:0000313" key="2">
    <source>
        <dbReference type="EMBL" id="WEG36213.1"/>
    </source>
</evidence>
<gene>
    <name evidence="2" type="ORF">PYS61_03495</name>
</gene>
<sequence>MQVDSAQNKTTRYADNRKVSFEIKQHIAVLSRSASGWQKELNIVAWNGGAERYDIREWNPEHNKMSRGIGMNKSEIAVLLEALSA</sequence>
<keyword evidence="3" id="KW-1185">Reference proteome</keyword>
<dbReference type="Gene3D" id="2.30.31.70">
    <property type="match status" value="1"/>
</dbReference>
<name>A0ABY8CA97_9FIRM</name>
<evidence type="ECO:0000313" key="3">
    <source>
        <dbReference type="Proteomes" id="UP001220478"/>
    </source>
</evidence>
<protein>
    <submittedName>
        <fullName evidence="2">PC4/YdbC family ssDNA-binding protein</fullName>
    </submittedName>
</protein>
<dbReference type="Pfam" id="PF02229">
    <property type="entry name" value="PC4"/>
    <property type="match status" value="1"/>
</dbReference>
<dbReference type="EMBL" id="CP118868">
    <property type="protein sequence ID" value="WEG36213.1"/>
    <property type="molecule type" value="Genomic_DNA"/>
</dbReference>
<dbReference type="InterPro" id="IPR003173">
    <property type="entry name" value="PC4_C"/>
</dbReference>
<evidence type="ECO:0000259" key="1">
    <source>
        <dbReference type="Pfam" id="PF02229"/>
    </source>
</evidence>
<proteinExistence type="predicted"/>
<accession>A0ABY8CA97</accession>
<reference evidence="2 3" key="1">
    <citation type="submission" date="2023-02" db="EMBL/GenBank/DDBJ databases">
        <title>Novel Oscillospiraceae bacterial genomes.</title>
        <authorList>
            <person name="Srinivasan S."/>
            <person name="Austin M.N."/>
            <person name="Fiedler T.L."/>
            <person name="Strenk S.M."/>
            <person name="Agnew K.J."/>
            <person name="Nagana Gowda G.A."/>
            <person name="Raftery D."/>
            <person name="Beamer M.A."/>
            <person name="Achilles S.L."/>
            <person name="Wiesenfeld H.C."/>
            <person name="Fredricks D.N."/>
            <person name="Hillier S.L."/>
        </authorList>
    </citation>
    <scope>NUCLEOTIDE SEQUENCE [LARGE SCALE GENOMIC DNA]</scope>
    <source>
        <strain evidence="2 3">CHIC02 1186E3-8</strain>
    </source>
</reference>
<organism evidence="2 3">
    <name type="scientific">Amygdalobacter indicium</name>
    <dbReference type="NCBI Taxonomy" id="3029272"/>
    <lineage>
        <taxon>Bacteria</taxon>
        <taxon>Bacillati</taxon>
        <taxon>Bacillota</taxon>
        <taxon>Clostridia</taxon>
        <taxon>Eubacteriales</taxon>
        <taxon>Oscillospiraceae</taxon>
        <taxon>Amygdalobacter</taxon>
    </lineage>
</organism>
<feature type="domain" description="Transcriptional coactivator p15 (PC4) C-terminal" evidence="1">
    <location>
        <begin position="35"/>
        <end position="82"/>
    </location>
</feature>